<dbReference type="SUPFAM" id="SSF57959">
    <property type="entry name" value="Leucine zipper domain"/>
    <property type="match status" value="1"/>
</dbReference>
<organism evidence="2 3">
    <name type="scientific">Rhynchosporium graminicola</name>
    <dbReference type="NCBI Taxonomy" id="2792576"/>
    <lineage>
        <taxon>Eukaryota</taxon>
        <taxon>Fungi</taxon>
        <taxon>Dikarya</taxon>
        <taxon>Ascomycota</taxon>
        <taxon>Pezizomycotina</taxon>
        <taxon>Leotiomycetes</taxon>
        <taxon>Helotiales</taxon>
        <taxon>Ploettnerulaceae</taxon>
        <taxon>Rhynchosporium</taxon>
    </lineage>
</organism>
<dbReference type="Gene3D" id="1.20.5.170">
    <property type="match status" value="1"/>
</dbReference>
<dbReference type="AlphaFoldDB" id="A0A1E1KH64"/>
<gene>
    <name evidence="2" type="ORF">RCO7_11610</name>
</gene>
<evidence type="ECO:0000313" key="3">
    <source>
        <dbReference type="Proteomes" id="UP000178129"/>
    </source>
</evidence>
<accession>A0A1E1KH64</accession>
<feature type="region of interest" description="Disordered" evidence="1">
    <location>
        <begin position="115"/>
        <end position="207"/>
    </location>
</feature>
<dbReference type="STRING" id="914237.A0A1E1KH64"/>
<reference evidence="3" key="1">
    <citation type="submission" date="2016-03" db="EMBL/GenBank/DDBJ databases">
        <authorList>
            <person name="Ploux O."/>
        </authorList>
    </citation>
    <scope>NUCLEOTIDE SEQUENCE [LARGE SCALE GENOMIC DNA]</scope>
    <source>
        <strain evidence="3">UK7</strain>
    </source>
</reference>
<feature type="compositionally biased region" description="Polar residues" evidence="1">
    <location>
        <begin position="312"/>
        <end position="331"/>
    </location>
</feature>
<dbReference type="InParanoid" id="A0A1E1KH64"/>
<feature type="compositionally biased region" description="Polar residues" evidence="1">
    <location>
        <begin position="118"/>
        <end position="144"/>
    </location>
</feature>
<name>A0A1E1KH64_9HELO</name>
<feature type="region of interest" description="Disordered" evidence="1">
    <location>
        <begin position="366"/>
        <end position="406"/>
    </location>
</feature>
<feature type="compositionally biased region" description="Basic and acidic residues" evidence="1">
    <location>
        <begin position="299"/>
        <end position="309"/>
    </location>
</feature>
<dbReference type="Proteomes" id="UP000178129">
    <property type="component" value="Unassembled WGS sequence"/>
</dbReference>
<comment type="caution">
    <text evidence="2">The sequence shown here is derived from an EMBL/GenBank/DDBJ whole genome shotgun (WGS) entry which is preliminary data.</text>
</comment>
<feature type="region of interest" description="Disordered" evidence="1">
    <location>
        <begin position="299"/>
        <end position="331"/>
    </location>
</feature>
<feature type="compositionally biased region" description="Basic residues" evidence="1">
    <location>
        <begin position="162"/>
        <end position="171"/>
    </location>
</feature>
<dbReference type="InterPro" id="IPR046347">
    <property type="entry name" value="bZIP_sf"/>
</dbReference>
<evidence type="ECO:0008006" key="4">
    <source>
        <dbReference type="Google" id="ProtNLM"/>
    </source>
</evidence>
<dbReference type="GO" id="GO:0003700">
    <property type="term" value="F:DNA-binding transcription factor activity"/>
    <property type="evidence" value="ECO:0007669"/>
    <property type="project" value="InterPro"/>
</dbReference>
<proteinExistence type="predicted"/>
<dbReference type="EMBL" id="FJUW01000013">
    <property type="protein sequence ID" value="CZS97359.1"/>
    <property type="molecule type" value="Genomic_DNA"/>
</dbReference>
<sequence>MDYQAGCNYAGSNMSNMYSNEVLLTPGMYDNALCDFSDLLNNTPSGDDSQYPNMPGDFQQSGNVMGGEYISANEYPFPAIPASVQPFSYEPTNAMLATAPPASRRDFAVDMNPRSVPVYQSQPHSDVAQAQQKSPKRSNATSNSEVEKIPNVNPGAGDEPKPKRRRGARKKQLTEEQIALRRKLHLERNRTAAQKCRQKKKGAEAETKDNLIKERQENEIAWIRVAAVEDELQSLRNLALSLENSCECEEQKNLTRTGLDTISQVAAKLQAQIDNCNQARSEISPGLIMERSHEGYITRENIPDPEKPGSDGTASRQNSQQPMSPHNTNNEAMFQQPSETVSAPSLLAANLIDHNMRINTDIYETHKSREGSNGSNSRHDSAVDFDSPMGAKKDSPGQEDEGFDDSVYTGTSMAVNPLATVDGSLFSEIFVAG</sequence>
<evidence type="ECO:0000256" key="1">
    <source>
        <dbReference type="SAM" id="MobiDB-lite"/>
    </source>
</evidence>
<evidence type="ECO:0000313" key="2">
    <source>
        <dbReference type="EMBL" id="CZS97359.1"/>
    </source>
</evidence>
<protein>
    <recommendedName>
        <fullName evidence="4">BZIP domain-containing protein</fullName>
    </recommendedName>
</protein>
<keyword evidence="3" id="KW-1185">Reference proteome</keyword>
<dbReference type="CDD" id="cd14687">
    <property type="entry name" value="bZIP_ATF2"/>
    <property type="match status" value="1"/>
</dbReference>